<dbReference type="GO" id="GO:0015648">
    <property type="term" value="F:lipid-linked peptidoglycan transporter activity"/>
    <property type="evidence" value="ECO:0007669"/>
    <property type="project" value="TreeGrafter"/>
</dbReference>
<dbReference type="GO" id="GO:0032153">
    <property type="term" value="C:cell division site"/>
    <property type="evidence" value="ECO:0007669"/>
    <property type="project" value="TreeGrafter"/>
</dbReference>
<dbReference type="GO" id="GO:0005886">
    <property type="term" value="C:plasma membrane"/>
    <property type="evidence" value="ECO:0007669"/>
    <property type="project" value="TreeGrafter"/>
</dbReference>
<evidence type="ECO:0000313" key="19">
    <source>
        <dbReference type="EMBL" id="QBE49925.1"/>
    </source>
</evidence>
<comment type="subcellular location">
    <subcellularLocation>
        <location evidence="1">Membrane</location>
        <topology evidence="1">Multi-pass membrane protein</topology>
    </subcellularLocation>
</comment>
<feature type="transmembrane region" description="Helical" evidence="18">
    <location>
        <begin position="76"/>
        <end position="94"/>
    </location>
</feature>
<proteinExistence type="inferred from homology"/>
<gene>
    <name evidence="19" type="ORF">EVS81_14705</name>
</gene>
<evidence type="ECO:0000256" key="13">
    <source>
        <dbReference type="ARBA" id="ARBA00041185"/>
    </source>
</evidence>
<keyword evidence="19" id="KW-0131">Cell cycle</keyword>
<dbReference type="GO" id="GO:0008360">
    <property type="term" value="P:regulation of cell shape"/>
    <property type="evidence" value="ECO:0007669"/>
    <property type="project" value="UniProtKB-KW"/>
</dbReference>
<accession>A0A4P6KHB7</accession>
<keyword evidence="20" id="KW-1185">Reference proteome</keyword>
<keyword evidence="9 18" id="KW-0472">Membrane</keyword>
<evidence type="ECO:0000256" key="5">
    <source>
        <dbReference type="ARBA" id="ARBA00022692"/>
    </source>
</evidence>
<feature type="transmembrane region" description="Helical" evidence="18">
    <location>
        <begin position="299"/>
        <end position="321"/>
    </location>
</feature>
<feature type="transmembrane region" description="Helical" evidence="18">
    <location>
        <begin position="177"/>
        <end position="201"/>
    </location>
</feature>
<comment type="pathway">
    <text evidence="2">Cell wall biogenesis; peptidoglycan biosynthesis.</text>
</comment>
<dbReference type="GO" id="GO:0009252">
    <property type="term" value="P:peptidoglycan biosynthetic process"/>
    <property type="evidence" value="ECO:0007669"/>
    <property type="project" value="UniProtKB-KW"/>
</dbReference>
<name>A0A4P6KHB7_9MICO</name>
<keyword evidence="8 18" id="KW-1133">Transmembrane helix</keyword>
<dbReference type="InterPro" id="IPR001182">
    <property type="entry name" value="FtsW/RodA"/>
</dbReference>
<feature type="transmembrane region" description="Helical" evidence="18">
    <location>
        <begin position="142"/>
        <end position="157"/>
    </location>
</feature>
<dbReference type="Proteomes" id="UP000289260">
    <property type="component" value="Chromosome"/>
</dbReference>
<reference evidence="19 20" key="1">
    <citation type="submission" date="2019-02" db="EMBL/GenBank/DDBJ databases">
        <authorList>
            <person name="Sun L."/>
            <person name="Pan D."/>
            <person name="Wu X."/>
        </authorList>
    </citation>
    <scope>NUCLEOTIDE SEQUENCE [LARGE SCALE GENOMIC DNA]</scope>
    <source>
        <strain evidence="19 20">JW-1</strain>
    </source>
</reference>
<feature type="transmembrane region" description="Helical" evidence="18">
    <location>
        <begin position="36"/>
        <end position="64"/>
    </location>
</feature>
<evidence type="ECO:0000256" key="18">
    <source>
        <dbReference type="SAM" id="Phobius"/>
    </source>
</evidence>
<dbReference type="Pfam" id="PF01098">
    <property type="entry name" value="FTSW_RODA_SPOVE"/>
    <property type="match status" value="1"/>
</dbReference>
<evidence type="ECO:0000256" key="11">
    <source>
        <dbReference type="ARBA" id="ARBA00033270"/>
    </source>
</evidence>
<evidence type="ECO:0000256" key="7">
    <source>
        <dbReference type="ARBA" id="ARBA00022984"/>
    </source>
</evidence>
<feature type="transmembrane region" description="Helical" evidence="18">
    <location>
        <begin position="100"/>
        <end position="121"/>
    </location>
</feature>
<keyword evidence="4" id="KW-0808">Transferase</keyword>
<dbReference type="InterPro" id="IPR018365">
    <property type="entry name" value="Cell_cycle_FtsW-rel_CS"/>
</dbReference>
<evidence type="ECO:0000256" key="12">
    <source>
        <dbReference type="ARBA" id="ARBA00038053"/>
    </source>
</evidence>
<dbReference type="AlphaFoldDB" id="A0A4P6KHB7"/>
<evidence type="ECO:0000256" key="4">
    <source>
        <dbReference type="ARBA" id="ARBA00022679"/>
    </source>
</evidence>
<keyword evidence="19" id="KW-0132">Cell division</keyword>
<protein>
    <recommendedName>
        <fullName evidence="13">Probable peptidoglycan glycosyltransferase FtsW</fullName>
        <ecNumber evidence="15">2.4.99.28</ecNumber>
    </recommendedName>
    <alternativeName>
        <fullName evidence="14">Cell division protein FtsW</fullName>
    </alternativeName>
    <alternativeName>
        <fullName evidence="11">Cell wall polymerase</fullName>
    </alternativeName>
    <alternativeName>
        <fullName evidence="10">Peptidoglycan polymerase</fullName>
    </alternativeName>
</protein>
<keyword evidence="7" id="KW-0573">Peptidoglycan synthesis</keyword>
<keyword evidence="3" id="KW-0328">Glycosyltransferase</keyword>
<evidence type="ECO:0000256" key="17">
    <source>
        <dbReference type="ARBA" id="ARBA00049966"/>
    </source>
</evidence>
<comment type="catalytic activity">
    <reaction evidence="16">
        <text>[GlcNAc-(1-&gt;4)-Mur2Ac(oyl-L-Ala-gamma-D-Glu-L-Lys-D-Ala-D-Ala)](n)-di-trans,octa-cis-undecaprenyl diphosphate + beta-D-GlcNAc-(1-&gt;4)-Mur2Ac(oyl-L-Ala-gamma-D-Glu-L-Lys-D-Ala-D-Ala)-di-trans,octa-cis-undecaprenyl diphosphate = [GlcNAc-(1-&gt;4)-Mur2Ac(oyl-L-Ala-gamma-D-Glu-L-Lys-D-Ala-D-Ala)](n+1)-di-trans,octa-cis-undecaprenyl diphosphate + di-trans,octa-cis-undecaprenyl diphosphate + H(+)</text>
        <dbReference type="Rhea" id="RHEA:23708"/>
        <dbReference type="Rhea" id="RHEA-COMP:9602"/>
        <dbReference type="Rhea" id="RHEA-COMP:9603"/>
        <dbReference type="ChEBI" id="CHEBI:15378"/>
        <dbReference type="ChEBI" id="CHEBI:58405"/>
        <dbReference type="ChEBI" id="CHEBI:60033"/>
        <dbReference type="ChEBI" id="CHEBI:78435"/>
        <dbReference type="EC" id="2.4.99.28"/>
    </reaction>
</comment>
<comment type="function">
    <text evidence="17">Peptidoglycan polymerase that is essential for cell division.</text>
</comment>
<dbReference type="PANTHER" id="PTHR30474">
    <property type="entry name" value="CELL CYCLE PROTEIN"/>
    <property type="match status" value="1"/>
</dbReference>
<evidence type="ECO:0000256" key="14">
    <source>
        <dbReference type="ARBA" id="ARBA00041418"/>
    </source>
</evidence>
<evidence type="ECO:0000256" key="3">
    <source>
        <dbReference type="ARBA" id="ARBA00022676"/>
    </source>
</evidence>
<evidence type="ECO:0000256" key="1">
    <source>
        <dbReference type="ARBA" id="ARBA00004141"/>
    </source>
</evidence>
<evidence type="ECO:0000256" key="2">
    <source>
        <dbReference type="ARBA" id="ARBA00004752"/>
    </source>
</evidence>
<dbReference type="EMBL" id="CP035806">
    <property type="protein sequence ID" value="QBE49925.1"/>
    <property type="molecule type" value="Genomic_DNA"/>
</dbReference>
<feature type="transmembrane region" description="Helical" evidence="18">
    <location>
        <begin position="333"/>
        <end position="359"/>
    </location>
</feature>
<evidence type="ECO:0000256" key="9">
    <source>
        <dbReference type="ARBA" id="ARBA00023136"/>
    </source>
</evidence>
<evidence type="ECO:0000256" key="16">
    <source>
        <dbReference type="ARBA" id="ARBA00049902"/>
    </source>
</evidence>
<dbReference type="EC" id="2.4.99.28" evidence="15"/>
<organism evidence="19 20">
    <name type="scientific">Leucobacter triazinivorans</name>
    <dbReference type="NCBI Taxonomy" id="1784719"/>
    <lineage>
        <taxon>Bacteria</taxon>
        <taxon>Bacillati</taxon>
        <taxon>Actinomycetota</taxon>
        <taxon>Actinomycetes</taxon>
        <taxon>Micrococcales</taxon>
        <taxon>Microbacteriaceae</taxon>
        <taxon>Leucobacter</taxon>
    </lineage>
</organism>
<feature type="transmembrane region" description="Helical" evidence="18">
    <location>
        <begin position="365"/>
        <end position="387"/>
    </location>
</feature>
<dbReference type="GO" id="GO:0051301">
    <property type="term" value="P:cell division"/>
    <property type="evidence" value="ECO:0007669"/>
    <property type="project" value="UniProtKB-KW"/>
</dbReference>
<evidence type="ECO:0000256" key="15">
    <source>
        <dbReference type="ARBA" id="ARBA00044770"/>
    </source>
</evidence>
<comment type="similarity">
    <text evidence="12">Belongs to the SEDS family. FtsW subfamily.</text>
</comment>
<evidence type="ECO:0000256" key="8">
    <source>
        <dbReference type="ARBA" id="ARBA00022989"/>
    </source>
</evidence>
<sequence length="415" mass="43952">MSGVADGTADRTGRAPGQARISLGAMLRTGTDRTVVALYAITLLLVGFGLIMVLSSSSITSYLADQGFFGGFWRQATFALVGVPLMLLAAAMPIDFWKRWAWGLFAFGLALQMLVFTPLGIEVYGNRNWIQIGGFSAQPSEALKLAFVVWIGAVLLRKEPLLGEMRHELIPVVIPGALIALGSVLLGHDLGTVLIMAVMMLGAMYFGGISWKTLGITVFAGVLAVVLFVVTSENRMRRLLSHSGGTDDYSGIDWQATHGRWALANGGILGVGLGNSKAKWSWLPAADNDYIFAIIGEELGLVGALLVIALFIALTGVMLRVISRARDRFGRAVVGGILVWIVGQAFVNIGVVIGVFPVLGVPLPLVSSGGTALIACLAAIGVVISIARDGARYQEELEESAPRPARGGGTGRTFR</sequence>
<evidence type="ECO:0000313" key="20">
    <source>
        <dbReference type="Proteomes" id="UP000289260"/>
    </source>
</evidence>
<feature type="transmembrane region" description="Helical" evidence="18">
    <location>
        <begin position="213"/>
        <end position="231"/>
    </location>
</feature>
<dbReference type="KEGG" id="ltr:EVS81_14705"/>
<keyword evidence="5 18" id="KW-0812">Transmembrane</keyword>
<evidence type="ECO:0000256" key="6">
    <source>
        <dbReference type="ARBA" id="ARBA00022960"/>
    </source>
</evidence>
<dbReference type="PROSITE" id="PS00428">
    <property type="entry name" value="FTSW_RODA_SPOVE"/>
    <property type="match status" value="1"/>
</dbReference>
<dbReference type="OrthoDB" id="9768187at2"/>
<keyword evidence="6" id="KW-0133">Cell shape</keyword>
<dbReference type="PANTHER" id="PTHR30474:SF2">
    <property type="entry name" value="PEPTIDOGLYCAN GLYCOSYLTRANSFERASE FTSW-RELATED"/>
    <property type="match status" value="1"/>
</dbReference>
<dbReference type="GO" id="GO:0008955">
    <property type="term" value="F:peptidoglycan glycosyltransferase activity"/>
    <property type="evidence" value="ECO:0007669"/>
    <property type="project" value="UniProtKB-EC"/>
</dbReference>
<evidence type="ECO:0000256" key="10">
    <source>
        <dbReference type="ARBA" id="ARBA00032370"/>
    </source>
</evidence>